<name>A0A078KUN8_9GAMM</name>
<accession>A0A078KUN8</accession>
<dbReference type="STRING" id="1034943.BN59_01036"/>
<gene>
    <name evidence="2" type="ORF">BN59_01036</name>
</gene>
<proteinExistence type="predicted"/>
<dbReference type="RefSeq" id="WP_043873226.1">
    <property type="nucleotide sequence ID" value="NZ_CCVW01000001.1"/>
</dbReference>
<evidence type="ECO:0000313" key="3">
    <source>
        <dbReference type="Proteomes" id="UP000044071"/>
    </source>
</evidence>
<keyword evidence="3" id="KW-1185">Reference proteome</keyword>
<dbReference type="Gene3D" id="1.25.40.20">
    <property type="entry name" value="Ankyrin repeat-containing domain"/>
    <property type="match status" value="2"/>
</dbReference>
<protein>
    <submittedName>
        <fullName evidence="2">Ankyrin repeats (3 copies)</fullName>
    </submittedName>
</protein>
<organism evidence="2 3">
    <name type="scientific">Legionella massiliensis</name>
    <dbReference type="NCBI Taxonomy" id="1034943"/>
    <lineage>
        <taxon>Bacteria</taxon>
        <taxon>Pseudomonadati</taxon>
        <taxon>Pseudomonadota</taxon>
        <taxon>Gammaproteobacteria</taxon>
        <taxon>Legionellales</taxon>
        <taxon>Legionellaceae</taxon>
        <taxon>Legionella</taxon>
    </lineage>
</organism>
<reference evidence="2 3" key="1">
    <citation type="submission" date="2014-06" db="EMBL/GenBank/DDBJ databases">
        <authorList>
            <person name="Urmite Genomes Urmite Genomes"/>
        </authorList>
    </citation>
    <scope>NUCLEOTIDE SEQUENCE [LARGE SCALE GENOMIC DNA]</scope>
</reference>
<feature type="region of interest" description="Disordered" evidence="1">
    <location>
        <begin position="373"/>
        <end position="394"/>
    </location>
</feature>
<dbReference type="SMART" id="SM00248">
    <property type="entry name" value="ANK"/>
    <property type="match status" value="4"/>
</dbReference>
<dbReference type="eggNOG" id="COG0666">
    <property type="taxonomic scope" value="Bacteria"/>
</dbReference>
<dbReference type="AlphaFoldDB" id="A0A078KUN8"/>
<dbReference type="EMBL" id="CCSB01000001">
    <property type="protein sequence ID" value="CDZ76761.1"/>
    <property type="molecule type" value="Genomic_DNA"/>
</dbReference>
<evidence type="ECO:0000256" key="1">
    <source>
        <dbReference type="SAM" id="MobiDB-lite"/>
    </source>
</evidence>
<dbReference type="SUPFAM" id="SSF48403">
    <property type="entry name" value="Ankyrin repeat"/>
    <property type="match status" value="1"/>
</dbReference>
<dbReference type="OrthoDB" id="5634323at2"/>
<sequence length="487" mass="56552">MKSISELDGVIARGNQAFYVFIEQELRNDKDLLKRRFSLKNGEKTTVLNYLIRIHNRSKGWDMSEPIRWLLERGADINKDQPLHLLMWLRKMDLYSIFVNERYLPQDRELSDYASSLDTSPEQQLQLHCRDNEGRTLLSRAIGTRDNRLISELVRLELDLDEASKIKVSGEYIELQPLHQAVLSNYPEAIQLFINARAEVNNPCGPKFETPLILAARYGRIDALAALLACSDKELDYSYENKDGMRAIDFLCQRLQDGVDSEETLQGIAMLLCHGAEAPLSEEYRSLLMDNRIALLDEVKKYTKASQYPATQFVRACHDKNNSLHKIIYASSSWAESFRRTFGFSSKESFLVEELVFNVNELPKRRASLLMRSSGLETSQQESPSVSHNQSESFTPKERQFAEFVWRYRGSFQGFFVNPFSKMHWKLATGEYTTIKQVSDYVKENHQEEHEKKIRSELIWERMTKGNLIIHDRLDENYEDGARLNYS</sequence>
<dbReference type="NCBIfam" id="NF043019">
    <property type="entry name" value="T4SS_AnkC"/>
    <property type="match status" value="1"/>
</dbReference>
<feature type="compositionally biased region" description="Polar residues" evidence="1">
    <location>
        <begin position="375"/>
        <end position="394"/>
    </location>
</feature>
<dbReference type="Pfam" id="PF12796">
    <property type="entry name" value="Ank_2"/>
    <property type="match status" value="1"/>
</dbReference>
<dbReference type="InterPro" id="IPR002110">
    <property type="entry name" value="Ankyrin_rpt"/>
</dbReference>
<dbReference type="InterPro" id="IPR036770">
    <property type="entry name" value="Ankyrin_rpt-contain_sf"/>
</dbReference>
<evidence type="ECO:0000313" key="2">
    <source>
        <dbReference type="EMBL" id="CDZ76761.1"/>
    </source>
</evidence>
<dbReference type="Proteomes" id="UP000044071">
    <property type="component" value="Unassembled WGS sequence"/>
</dbReference>